<evidence type="ECO:0000256" key="1">
    <source>
        <dbReference type="ARBA" id="ARBA00022741"/>
    </source>
</evidence>
<dbReference type="PANTHER" id="PTHR13748:SF62">
    <property type="entry name" value="COBW DOMAIN-CONTAINING PROTEIN"/>
    <property type="match status" value="1"/>
</dbReference>
<name>A0A3D4VB97_9BACT</name>
<dbReference type="EMBL" id="DPIY01000010">
    <property type="protein sequence ID" value="HCT58114.1"/>
    <property type="molecule type" value="Genomic_DNA"/>
</dbReference>
<dbReference type="GO" id="GO:0016787">
    <property type="term" value="F:hydrolase activity"/>
    <property type="evidence" value="ECO:0007669"/>
    <property type="project" value="UniProtKB-KW"/>
</dbReference>
<dbReference type="SUPFAM" id="SSF52540">
    <property type="entry name" value="P-loop containing nucleoside triphosphate hydrolases"/>
    <property type="match status" value="1"/>
</dbReference>
<reference evidence="8 9" key="1">
    <citation type="journal article" date="2018" name="Nat. Biotechnol.">
        <title>A standardized bacterial taxonomy based on genome phylogeny substantially revises the tree of life.</title>
        <authorList>
            <person name="Parks D.H."/>
            <person name="Chuvochina M."/>
            <person name="Waite D.W."/>
            <person name="Rinke C."/>
            <person name="Skarshewski A."/>
            <person name="Chaumeil P.A."/>
            <person name="Hugenholtz P."/>
        </authorList>
    </citation>
    <scope>NUCLEOTIDE SEQUENCE [LARGE SCALE GENOMIC DNA]</scope>
    <source>
        <strain evidence="8">UBA8844</strain>
    </source>
</reference>
<dbReference type="Gene3D" id="3.30.1220.10">
    <property type="entry name" value="CobW-like, C-terminal domain"/>
    <property type="match status" value="1"/>
</dbReference>
<evidence type="ECO:0000256" key="5">
    <source>
        <dbReference type="ARBA" id="ARBA00045658"/>
    </source>
</evidence>
<dbReference type="GO" id="GO:0005737">
    <property type="term" value="C:cytoplasm"/>
    <property type="evidence" value="ECO:0007669"/>
    <property type="project" value="TreeGrafter"/>
</dbReference>
<organism evidence="8 9">
    <name type="scientific">Gemmatimonas aurantiaca</name>
    <dbReference type="NCBI Taxonomy" id="173480"/>
    <lineage>
        <taxon>Bacteria</taxon>
        <taxon>Pseudomonadati</taxon>
        <taxon>Gemmatimonadota</taxon>
        <taxon>Gemmatimonadia</taxon>
        <taxon>Gemmatimonadales</taxon>
        <taxon>Gemmatimonadaceae</taxon>
        <taxon>Gemmatimonas</taxon>
    </lineage>
</organism>
<dbReference type="OMA" id="NDFRDAR"/>
<dbReference type="Proteomes" id="UP000264071">
    <property type="component" value="Unassembled WGS sequence"/>
</dbReference>
<comment type="similarity">
    <text evidence="4">Belongs to the SIMIBI class G3E GTPase family. ZNG1 subfamily.</text>
</comment>
<comment type="function">
    <text evidence="5">Zinc chaperone that directly transfers zinc cofactor to target proteins, thereby activating them. Zinc is transferred from the CXCC motif in the GTPase domain to the zinc binding site in target proteins in a process requiring GTP hydrolysis.</text>
</comment>
<gene>
    <name evidence="8" type="ORF">DGD08_12995</name>
</gene>
<dbReference type="InterPro" id="IPR011629">
    <property type="entry name" value="CobW-like_C"/>
</dbReference>
<dbReference type="Pfam" id="PF02492">
    <property type="entry name" value="cobW"/>
    <property type="match status" value="1"/>
</dbReference>
<keyword evidence="3" id="KW-0143">Chaperone</keyword>
<comment type="caution">
    <text evidence="8">The sequence shown here is derived from an EMBL/GenBank/DDBJ whole genome shotgun (WGS) entry which is preliminary data.</text>
</comment>
<dbReference type="GO" id="GO:0000166">
    <property type="term" value="F:nucleotide binding"/>
    <property type="evidence" value="ECO:0007669"/>
    <property type="project" value="UniProtKB-KW"/>
</dbReference>
<dbReference type="InterPro" id="IPR051316">
    <property type="entry name" value="Zinc-reg_GTPase_activator"/>
</dbReference>
<dbReference type="InterPro" id="IPR003495">
    <property type="entry name" value="CobW/HypB/UreG_nucleotide-bd"/>
</dbReference>
<dbReference type="Pfam" id="PF07683">
    <property type="entry name" value="CobW_C"/>
    <property type="match status" value="1"/>
</dbReference>
<proteinExistence type="inferred from homology"/>
<dbReference type="PANTHER" id="PTHR13748">
    <property type="entry name" value="COBW-RELATED"/>
    <property type="match status" value="1"/>
</dbReference>
<evidence type="ECO:0000313" key="8">
    <source>
        <dbReference type="EMBL" id="HCT58114.1"/>
    </source>
</evidence>
<keyword evidence="2" id="KW-0378">Hydrolase</keyword>
<evidence type="ECO:0000313" key="9">
    <source>
        <dbReference type="Proteomes" id="UP000264071"/>
    </source>
</evidence>
<evidence type="ECO:0000256" key="4">
    <source>
        <dbReference type="ARBA" id="ARBA00034320"/>
    </source>
</evidence>
<evidence type="ECO:0000256" key="2">
    <source>
        <dbReference type="ARBA" id="ARBA00022801"/>
    </source>
</evidence>
<dbReference type="Gene3D" id="3.40.50.300">
    <property type="entry name" value="P-loop containing nucleotide triphosphate hydrolases"/>
    <property type="match status" value="1"/>
</dbReference>
<protein>
    <recommendedName>
        <fullName evidence="7">CobW C-terminal domain-containing protein</fullName>
    </recommendedName>
</protein>
<accession>A0A3D4VB97</accession>
<evidence type="ECO:0000256" key="6">
    <source>
        <dbReference type="ARBA" id="ARBA00049117"/>
    </source>
</evidence>
<dbReference type="InterPro" id="IPR036627">
    <property type="entry name" value="CobW-likC_sf"/>
</dbReference>
<evidence type="ECO:0000259" key="7">
    <source>
        <dbReference type="SMART" id="SM00833"/>
    </source>
</evidence>
<sequence length="319" mass="34694">MIPLVLLAGFLGAGKTRFLTELVPALAAGGTRVRIVLNDFRDARIDASRLAELSALVTPLNGECVCCGSLRELLNVLYQVPSDPGSVMCIEANGATETDELLAHLTADARLRQFTLPLQITVIDATRWQKRWWHNGLERAQVSTATHVHLNWTARVGADRQALVRGALQELNPRADLVTGVEFAGWLNELTQRVAGSTQRDVSGMAAMPRSDVAHAHAHPFGAASLALPPIVDREAFRRFVHELPDAVVRAKGLVRFTDAPEKVYVWNKLPGRKGLRLDHSKPHADAQPTALFIGVGLPVSDLAEQLKTLTAERTVDGG</sequence>
<dbReference type="AlphaFoldDB" id="A0A3D4VB97"/>
<evidence type="ECO:0000256" key="3">
    <source>
        <dbReference type="ARBA" id="ARBA00023186"/>
    </source>
</evidence>
<keyword evidence="1" id="KW-0547">Nucleotide-binding</keyword>
<dbReference type="SMART" id="SM00833">
    <property type="entry name" value="CobW_C"/>
    <property type="match status" value="1"/>
</dbReference>
<dbReference type="SUPFAM" id="SSF90002">
    <property type="entry name" value="Hypothetical protein YjiA, C-terminal domain"/>
    <property type="match status" value="1"/>
</dbReference>
<feature type="domain" description="CobW C-terminal" evidence="7">
    <location>
        <begin position="221"/>
        <end position="311"/>
    </location>
</feature>
<comment type="catalytic activity">
    <reaction evidence="6">
        <text>GTP + H2O = GDP + phosphate + H(+)</text>
        <dbReference type="Rhea" id="RHEA:19669"/>
        <dbReference type="ChEBI" id="CHEBI:15377"/>
        <dbReference type="ChEBI" id="CHEBI:15378"/>
        <dbReference type="ChEBI" id="CHEBI:37565"/>
        <dbReference type="ChEBI" id="CHEBI:43474"/>
        <dbReference type="ChEBI" id="CHEBI:58189"/>
    </reaction>
    <physiologicalReaction direction="left-to-right" evidence="6">
        <dbReference type="Rhea" id="RHEA:19670"/>
    </physiologicalReaction>
</comment>
<dbReference type="InterPro" id="IPR027417">
    <property type="entry name" value="P-loop_NTPase"/>
</dbReference>